<dbReference type="PRINTS" id="PR00503">
    <property type="entry name" value="BROMODOMAIN"/>
</dbReference>
<evidence type="ECO:0000259" key="3">
    <source>
        <dbReference type="PROSITE" id="PS50014"/>
    </source>
</evidence>
<dbReference type="InterPro" id="IPR050935">
    <property type="entry name" value="Bromo_chromatin_reader"/>
</dbReference>
<protein>
    <submittedName>
        <fullName evidence="4">Bdf1p</fullName>
    </submittedName>
</protein>
<dbReference type="GO" id="GO:0000785">
    <property type="term" value="C:chromatin"/>
    <property type="evidence" value="ECO:0007669"/>
    <property type="project" value="TreeGrafter"/>
</dbReference>
<proteinExistence type="predicted"/>
<feature type="domain" description="Bromo" evidence="3">
    <location>
        <begin position="162"/>
        <end position="210"/>
    </location>
</feature>
<accession>A0A015KX94</accession>
<dbReference type="SMR" id="A0A015KX94"/>
<gene>
    <name evidence="4" type="ORF">RirG_071690</name>
</gene>
<dbReference type="GO" id="GO:0005634">
    <property type="term" value="C:nucleus"/>
    <property type="evidence" value="ECO:0007669"/>
    <property type="project" value="TreeGrafter"/>
</dbReference>
<dbReference type="Pfam" id="PF00439">
    <property type="entry name" value="Bromodomain"/>
    <property type="match status" value="1"/>
</dbReference>
<organism evidence="4 5">
    <name type="scientific">Rhizophagus irregularis (strain DAOM 197198w)</name>
    <name type="common">Glomus intraradices</name>
    <dbReference type="NCBI Taxonomy" id="1432141"/>
    <lineage>
        <taxon>Eukaryota</taxon>
        <taxon>Fungi</taxon>
        <taxon>Fungi incertae sedis</taxon>
        <taxon>Mucoromycota</taxon>
        <taxon>Glomeromycotina</taxon>
        <taxon>Glomeromycetes</taxon>
        <taxon>Glomerales</taxon>
        <taxon>Glomeraceae</taxon>
        <taxon>Rhizophagus</taxon>
    </lineage>
</organism>
<evidence type="ECO:0000256" key="2">
    <source>
        <dbReference type="PROSITE-ProRule" id="PRU00035"/>
    </source>
</evidence>
<dbReference type="InterPro" id="IPR036427">
    <property type="entry name" value="Bromodomain-like_sf"/>
</dbReference>
<dbReference type="PANTHER" id="PTHR22880:SF225">
    <property type="entry name" value="BROMODOMAIN-CONTAINING PROTEIN BET-1-RELATED"/>
    <property type="match status" value="1"/>
</dbReference>
<dbReference type="HOGENOM" id="CLU_030748_1_0_1"/>
<dbReference type="InterPro" id="IPR001487">
    <property type="entry name" value="Bromodomain"/>
</dbReference>
<keyword evidence="1 2" id="KW-0103">Bromodomain</keyword>
<evidence type="ECO:0000313" key="4">
    <source>
        <dbReference type="EMBL" id="EXX72189.1"/>
    </source>
</evidence>
<dbReference type="PROSITE" id="PS50014">
    <property type="entry name" value="BROMODOMAIN_2"/>
    <property type="match status" value="1"/>
</dbReference>
<comment type="caution">
    <text evidence="4">The sequence shown here is derived from an EMBL/GenBank/DDBJ whole genome shotgun (WGS) entry which is preliminary data.</text>
</comment>
<dbReference type="SMART" id="SM00297">
    <property type="entry name" value="BROMO"/>
    <property type="match status" value="1"/>
</dbReference>
<dbReference type="GO" id="GO:0006355">
    <property type="term" value="P:regulation of DNA-templated transcription"/>
    <property type="evidence" value="ECO:0007669"/>
    <property type="project" value="TreeGrafter"/>
</dbReference>
<dbReference type="Proteomes" id="UP000022910">
    <property type="component" value="Unassembled WGS sequence"/>
</dbReference>
<keyword evidence="5" id="KW-1185">Reference proteome</keyword>
<dbReference type="SUPFAM" id="SSF47370">
    <property type="entry name" value="Bromodomain"/>
    <property type="match status" value="1"/>
</dbReference>
<dbReference type="EMBL" id="JEMT01015746">
    <property type="protein sequence ID" value="EXX72189.1"/>
    <property type="molecule type" value="Genomic_DNA"/>
</dbReference>
<evidence type="ECO:0000313" key="5">
    <source>
        <dbReference type="Proteomes" id="UP000022910"/>
    </source>
</evidence>
<dbReference type="PANTHER" id="PTHR22880">
    <property type="entry name" value="FALZ-RELATED BROMODOMAIN-CONTAINING PROTEINS"/>
    <property type="match status" value="1"/>
</dbReference>
<dbReference type="Gene3D" id="1.20.920.10">
    <property type="entry name" value="Bromodomain-like"/>
    <property type="match status" value="1"/>
</dbReference>
<name>A0A015KX94_RHIIW</name>
<sequence>MSTSESYPGQNALISYIKERNNRVSYRAFLNSHRDIIVTSIATSIATSTSDNLNEYDNLWTARFLHEGKDIANLKDKVKLERLQRKKDLQEYWQEIIKECEKENLIPAITATTPDKDLSKFSHKKTKNIKLTNFCYDILYELETKSNTHPFYKYDENKASNKIINHPMDLFTINSKLKNDKYTSIKDFEKDMHLIFHNCYTYNDRGSEIYNLGEELESVFNKIWVEKVIFQVGQKEKLKRVRDTDDSSTELVSKQIRILEQNKDKLVYKQIINDTLLVATAYENLVAGNIIPFIKILKKFLQTRSQMSLSSADEPVLQAIVESLLPLKYHIPELSLVMNGKMLKGFGRFGYSDIFVLKGIGDSNVSLELKYISLVGLVTNKVGANDLEILDKILEKEDEELLLKRLYTYWSKEHKKTKQTTIGEVMNNGINQLKSYMDVISKGKTIDYSSSGIFDKRVKITKSNPNKLKGFVILVIGFRRILWKSVDEVISNYTYNKV</sequence>
<dbReference type="GO" id="GO:0006338">
    <property type="term" value="P:chromatin remodeling"/>
    <property type="evidence" value="ECO:0007669"/>
    <property type="project" value="TreeGrafter"/>
</dbReference>
<evidence type="ECO:0000256" key="1">
    <source>
        <dbReference type="ARBA" id="ARBA00023117"/>
    </source>
</evidence>
<dbReference type="AlphaFoldDB" id="A0A015KX94"/>
<reference evidence="4 5" key="1">
    <citation type="submission" date="2014-02" db="EMBL/GenBank/DDBJ databases">
        <title>Single nucleus genome sequencing reveals high similarity among nuclei of an endomycorrhizal fungus.</title>
        <authorList>
            <person name="Lin K."/>
            <person name="Geurts R."/>
            <person name="Zhang Z."/>
            <person name="Limpens E."/>
            <person name="Saunders D.G."/>
            <person name="Mu D."/>
            <person name="Pang E."/>
            <person name="Cao H."/>
            <person name="Cha H."/>
            <person name="Lin T."/>
            <person name="Zhou Q."/>
            <person name="Shang Y."/>
            <person name="Li Y."/>
            <person name="Ivanov S."/>
            <person name="Sharma T."/>
            <person name="Velzen R.V."/>
            <person name="Ruijter N.D."/>
            <person name="Aanen D.K."/>
            <person name="Win J."/>
            <person name="Kamoun S."/>
            <person name="Bisseling T."/>
            <person name="Huang S."/>
        </authorList>
    </citation>
    <scope>NUCLEOTIDE SEQUENCE [LARGE SCALE GENOMIC DNA]</scope>
    <source>
        <strain evidence="5">DAOM197198w</strain>
    </source>
</reference>